<dbReference type="EMBL" id="JH159151">
    <property type="protein sequence ID" value="EGZ27717.1"/>
    <property type="molecule type" value="Genomic_DNA"/>
</dbReference>
<name>G4YH16_PHYSP</name>
<reference evidence="3 4" key="1">
    <citation type="journal article" date="2006" name="Science">
        <title>Phytophthora genome sequences uncover evolutionary origins and mechanisms of pathogenesis.</title>
        <authorList>
            <person name="Tyler B.M."/>
            <person name="Tripathy S."/>
            <person name="Zhang X."/>
            <person name="Dehal P."/>
            <person name="Jiang R.H."/>
            <person name="Aerts A."/>
            <person name="Arredondo F.D."/>
            <person name="Baxter L."/>
            <person name="Bensasson D."/>
            <person name="Beynon J.L."/>
            <person name="Chapman J."/>
            <person name="Damasceno C.M."/>
            <person name="Dorrance A.E."/>
            <person name="Dou D."/>
            <person name="Dickerman A.W."/>
            <person name="Dubchak I.L."/>
            <person name="Garbelotto M."/>
            <person name="Gijzen M."/>
            <person name="Gordon S.G."/>
            <person name="Govers F."/>
            <person name="Grunwald N.J."/>
            <person name="Huang W."/>
            <person name="Ivors K.L."/>
            <person name="Jones R.W."/>
            <person name="Kamoun S."/>
            <person name="Krampis K."/>
            <person name="Lamour K.H."/>
            <person name="Lee M.K."/>
            <person name="McDonald W.H."/>
            <person name="Medina M."/>
            <person name="Meijer H.J."/>
            <person name="Nordberg E.K."/>
            <person name="Maclean D.J."/>
            <person name="Ospina-Giraldo M.D."/>
            <person name="Morris P.F."/>
            <person name="Phuntumart V."/>
            <person name="Putnam N.H."/>
            <person name="Rash S."/>
            <person name="Rose J.K."/>
            <person name="Sakihama Y."/>
            <person name="Salamov A.A."/>
            <person name="Savidor A."/>
            <person name="Scheuring C.F."/>
            <person name="Smith B.M."/>
            <person name="Sobral B.W."/>
            <person name="Terry A."/>
            <person name="Torto-Alalibo T.A."/>
            <person name="Win J."/>
            <person name="Xu Z."/>
            <person name="Zhang H."/>
            <person name="Grigoriev I.V."/>
            <person name="Rokhsar D.S."/>
            <person name="Boore J.L."/>
        </authorList>
    </citation>
    <scope>NUCLEOTIDE SEQUENCE [LARGE SCALE GENOMIC DNA]</scope>
    <source>
        <strain evidence="3 4">P6497</strain>
    </source>
</reference>
<proteinExistence type="predicted"/>
<dbReference type="KEGG" id="psoj:PHYSODRAFT_261614"/>
<gene>
    <name evidence="3" type="ORF">PHYSODRAFT_261614</name>
</gene>
<evidence type="ECO:0000256" key="1">
    <source>
        <dbReference type="SAM" id="MobiDB-lite"/>
    </source>
</evidence>
<dbReference type="OMA" id="YRRQCKR"/>
<protein>
    <submittedName>
        <fullName evidence="3">Uncharacterized protein</fullName>
    </submittedName>
</protein>
<dbReference type="AlphaFoldDB" id="G4YH16"/>
<dbReference type="SMR" id="G4YH16"/>
<feature type="signal peptide" evidence="2">
    <location>
        <begin position="1"/>
        <end position="15"/>
    </location>
</feature>
<dbReference type="InParanoid" id="G4YH16"/>
<feature type="chain" id="PRO_5012949074" evidence="2">
    <location>
        <begin position="16"/>
        <end position="96"/>
    </location>
</feature>
<keyword evidence="4" id="KW-1185">Reference proteome</keyword>
<dbReference type="RefSeq" id="XP_009514992.1">
    <property type="nucleotide sequence ID" value="XM_009516697.1"/>
</dbReference>
<evidence type="ECO:0000256" key="2">
    <source>
        <dbReference type="SAM" id="SignalP"/>
    </source>
</evidence>
<dbReference type="Proteomes" id="UP000002640">
    <property type="component" value="Unassembled WGS sequence"/>
</dbReference>
<evidence type="ECO:0000313" key="4">
    <source>
        <dbReference type="Proteomes" id="UP000002640"/>
    </source>
</evidence>
<feature type="region of interest" description="Disordered" evidence="1">
    <location>
        <begin position="71"/>
        <end position="96"/>
    </location>
</feature>
<sequence length="96" mass="10982">MGVLLLLGLLRRLGGNNKRDCQQDYDRELRREYRRQCKRQRRWNRRHPHCHAPGVVTAVPVVTLQPTPMAMQQPPLVDQTNSSQKVAEPNTAATGV</sequence>
<accession>G4YH16</accession>
<feature type="compositionally biased region" description="Polar residues" evidence="1">
    <location>
        <begin position="78"/>
        <end position="96"/>
    </location>
</feature>
<keyword evidence="2" id="KW-0732">Signal</keyword>
<organism evidence="3 4">
    <name type="scientific">Phytophthora sojae (strain P6497)</name>
    <name type="common">Soybean stem and root rot agent</name>
    <name type="synonym">Phytophthora megasperma f. sp. glycines</name>
    <dbReference type="NCBI Taxonomy" id="1094619"/>
    <lineage>
        <taxon>Eukaryota</taxon>
        <taxon>Sar</taxon>
        <taxon>Stramenopiles</taxon>
        <taxon>Oomycota</taxon>
        <taxon>Peronosporomycetes</taxon>
        <taxon>Peronosporales</taxon>
        <taxon>Peronosporaceae</taxon>
        <taxon>Phytophthora</taxon>
    </lineage>
</organism>
<evidence type="ECO:0000313" key="3">
    <source>
        <dbReference type="EMBL" id="EGZ27717.1"/>
    </source>
</evidence>
<dbReference type="GeneID" id="20639299"/>